<proteinExistence type="predicted"/>
<name>A0A5B6W6W7_9ROSI</name>
<reference evidence="2" key="1">
    <citation type="journal article" date="2019" name="Plant Biotechnol. J.">
        <title>Genome sequencing of the Australian wild diploid species Gossypium australe highlights disease resistance and delayed gland morphogenesis.</title>
        <authorList>
            <person name="Cai Y."/>
            <person name="Cai X."/>
            <person name="Wang Q."/>
            <person name="Wang P."/>
            <person name="Zhang Y."/>
            <person name="Cai C."/>
            <person name="Xu Y."/>
            <person name="Wang K."/>
            <person name="Zhou Z."/>
            <person name="Wang C."/>
            <person name="Geng S."/>
            <person name="Li B."/>
            <person name="Dong Q."/>
            <person name="Hou Y."/>
            <person name="Wang H."/>
            <person name="Ai P."/>
            <person name="Liu Z."/>
            <person name="Yi F."/>
            <person name="Sun M."/>
            <person name="An G."/>
            <person name="Cheng J."/>
            <person name="Zhang Y."/>
            <person name="Shi Q."/>
            <person name="Xie Y."/>
            <person name="Shi X."/>
            <person name="Chang Y."/>
            <person name="Huang F."/>
            <person name="Chen Y."/>
            <person name="Hong S."/>
            <person name="Mi L."/>
            <person name="Sun Q."/>
            <person name="Zhang L."/>
            <person name="Zhou B."/>
            <person name="Peng R."/>
            <person name="Zhang X."/>
            <person name="Liu F."/>
        </authorList>
    </citation>
    <scope>NUCLEOTIDE SEQUENCE [LARGE SCALE GENOMIC DNA]</scope>
    <source>
        <strain evidence="2">cv. PA1801</strain>
    </source>
</reference>
<dbReference type="AlphaFoldDB" id="A0A5B6W6W7"/>
<dbReference type="Gene3D" id="2.40.70.10">
    <property type="entry name" value="Acid Proteases"/>
    <property type="match status" value="1"/>
</dbReference>
<dbReference type="PANTHER" id="PTHR33067:SF15">
    <property type="entry name" value="RNA-DIRECTED DNA POLYMERASE"/>
    <property type="match status" value="1"/>
</dbReference>
<dbReference type="InterPro" id="IPR021109">
    <property type="entry name" value="Peptidase_aspartic_dom_sf"/>
</dbReference>
<dbReference type="EMBL" id="SMMG02000004">
    <property type="protein sequence ID" value="KAA3477401.1"/>
    <property type="molecule type" value="Genomic_DNA"/>
</dbReference>
<gene>
    <name evidence="1" type="ORF">EPI10_011289</name>
</gene>
<evidence type="ECO:0000313" key="2">
    <source>
        <dbReference type="Proteomes" id="UP000325315"/>
    </source>
</evidence>
<comment type="caution">
    <text evidence="1">The sequence shown here is derived from an EMBL/GenBank/DDBJ whole genome shotgun (WGS) entry which is preliminary data.</text>
</comment>
<dbReference type="PANTHER" id="PTHR33067">
    <property type="entry name" value="RNA-DIRECTED DNA POLYMERASE-RELATED"/>
    <property type="match status" value="1"/>
</dbReference>
<dbReference type="OrthoDB" id="1434404at2759"/>
<dbReference type="Proteomes" id="UP000325315">
    <property type="component" value="Unassembled WGS sequence"/>
</dbReference>
<evidence type="ECO:0000313" key="1">
    <source>
        <dbReference type="EMBL" id="KAA3477401.1"/>
    </source>
</evidence>
<sequence>MKSLETFHKFKVNIPLLDAIKQVPHYTKFLKELCIGKKKLLGNERVSIGENVFTVLQNKFCLSIRTNTMCDLGAPINVMHLSIYKLLNTGPLKKKGLVVYPEGVFEEVLVKVNKLIFPTDFYIIVIEDDNSTNSSDILLGRPFFSTTRMKIDVWNRTFTIEFDSEVVKFNACEAMGHLSAMTNVFSVDIIEQLTNLHFEYHEEDELKIMLCRSLDLDAMEKLKELLTIKEPIREAVIHIEAS</sequence>
<protein>
    <submittedName>
        <fullName evidence="1">Uncharacterized protein</fullName>
    </submittedName>
</protein>
<organism evidence="1 2">
    <name type="scientific">Gossypium australe</name>
    <dbReference type="NCBI Taxonomy" id="47621"/>
    <lineage>
        <taxon>Eukaryota</taxon>
        <taxon>Viridiplantae</taxon>
        <taxon>Streptophyta</taxon>
        <taxon>Embryophyta</taxon>
        <taxon>Tracheophyta</taxon>
        <taxon>Spermatophyta</taxon>
        <taxon>Magnoliopsida</taxon>
        <taxon>eudicotyledons</taxon>
        <taxon>Gunneridae</taxon>
        <taxon>Pentapetalae</taxon>
        <taxon>rosids</taxon>
        <taxon>malvids</taxon>
        <taxon>Malvales</taxon>
        <taxon>Malvaceae</taxon>
        <taxon>Malvoideae</taxon>
        <taxon>Gossypium</taxon>
    </lineage>
</organism>
<keyword evidence="2" id="KW-1185">Reference proteome</keyword>
<accession>A0A5B6W6W7</accession>